<dbReference type="FunCoup" id="A0A4W3K3U0">
    <property type="interactions" value="23"/>
</dbReference>
<evidence type="ECO:0000256" key="1">
    <source>
        <dbReference type="ARBA" id="ARBA00004496"/>
    </source>
</evidence>
<dbReference type="Proteomes" id="UP000314986">
    <property type="component" value="Unassembled WGS sequence"/>
</dbReference>
<keyword evidence="16" id="KW-1185">Reference proteome</keyword>
<evidence type="ECO:0000256" key="10">
    <source>
        <dbReference type="ARBA" id="ARBA00072848"/>
    </source>
</evidence>
<dbReference type="InterPro" id="IPR012677">
    <property type="entry name" value="Nucleotide-bd_a/b_plait_sf"/>
</dbReference>
<accession>A0A4W3K3U0</accession>
<dbReference type="InterPro" id="IPR000504">
    <property type="entry name" value="RRM_dom"/>
</dbReference>
<dbReference type="GeneTree" id="ENSGT00530000063480"/>
<evidence type="ECO:0000313" key="16">
    <source>
        <dbReference type="Proteomes" id="UP000314986"/>
    </source>
</evidence>
<reference evidence="16" key="2">
    <citation type="journal article" date="2007" name="PLoS Biol.">
        <title>Survey sequencing and comparative analysis of the elephant shark (Callorhinchus milii) genome.</title>
        <authorList>
            <person name="Venkatesh B."/>
            <person name="Kirkness E.F."/>
            <person name="Loh Y.H."/>
            <person name="Halpern A.L."/>
            <person name="Lee A.P."/>
            <person name="Johnson J."/>
            <person name="Dandona N."/>
            <person name="Viswanathan L.D."/>
            <person name="Tay A."/>
            <person name="Venter J.C."/>
            <person name="Strausberg R.L."/>
            <person name="Brenner S."/>
        </authorList>
    </citation>
    <scope>NUCLEOTIDE SEQUENCE [LARGE SCALE GENOMIC DNA]</scope>
</reference>
<dbReference type="PANTHER" id="PTHR11176:SF4">
    <property type="entry name" value="DELETED IN AZOOSPERMIA-LIKE"/>
    <property type="match status" value="1"/>
</dbReference>
<evidence type="ECO:0000256" key="9">
    <source>
        <dbReference type="ARBA" id="ARBA00062241"/>
    </source>
</evidence>
<keyword evidence="7 11" id="KW-0694">RNA-binding</keyword>
<feature type="domain" description="RRM" evidence="13">
    <location>
        <begin position="44"/>
        <end position="120"/>
    </location>
</feature>
<dbReference type="GO" id="GO:0003730">
    <property type="term" value="F:mRNA 3'-UTR binding"/>
    <property type="evidence" value="ECO:0007669"/>
    <property type="project" value="InterPro"/>
</dbReference>
<dbReference type="CDD" id="cd12672">
    <property type="entry name" value="RRM_DAZL"/>
    <property type="match status" value="1"/>
</dbReference>
<evidence type="ECO:0000256" key="12">
    <source>
        <dbReference type="SAM" id="MobiDB-lite"/>
    </source>
</evidence>
<dbReference type="InParanoid" id="A0A4W3K3U0"/>
<dbReference type="Pfam" id="PF00076">
    <property type="entry name" value="RRM_1"/>
    <property type="match status" value="1"/>
</dbReference>
<dbReference type="GO" id="GO:0008494">
    <property type="term" value="F:translation activator activity"/>
    <property type="evidence" value="ECO:0007669"/>
    <property type="project" value="TreeGrafter"/>
</dbReference>
<feature type="region of interest" description="Disordered" evidence="12">
    <location>
        <begin position="1"/>
        <end position="29"/>
    </location>
</feature>
<dbReference type="AlphaFoldDB" id="A0A4W3K3U0"/>
<evidence type="ECO:0000256" key="11">
    <source>
        <dbReference type="PROSITE-ProRule" id="PRU00176"/>
    </source>
</evidence>
<dbReference type="InterPro" id="IPR037551">
    <property type="entry name" value="DAZ_RRM_vert"/>
</dbReference>
<keyword evidence="2" id="KW-0217">Developmental protein</keyword>
<gene>
    <name evidence="15" type="primary">dazl</name>
</gene>
<reference evidence="16" key="1">
    <citation type="journal article" date="2006" name="Science">
        <title>Ancient noncoding elements conserved in the human genome.</title>
        <authorList>
            <person name="Venkatesh B."/>
            <person name="Kirkness E.F."/>
            <person name="Loh Y.H."/>
            <person name="Halpern A.L."/>
            <person name="Lee A.P."/>
            <person name="Johnson J."/>
            <person name="Dandona N."/>
            <person name="Viswanathan L.D."/>
            <person name="Tay A."/>
            <person name="Venter J.C."/>
            <person name="Strausberg R.L."/>
            <person name="Brenner S."/>
        </authorList>
    </citation>
    <scope>NUCLEOTIDE SEQUENCE [LARGE SCALE GENOMIC DNA]</scope>
</reference>
<evidence type="ECO:0000256" key="6">
    <source>
        <dbReference type="ARBA" id="ARBA00022871"/>
    </source>
</evidence>
<keyword evidence="4" id="KW-0221">Differentiation</keyword>
<organism evidence="15 16">
    <name type="scientific">Callorhinchus milii</name>
    <name type="common">Ghost shark</name>
    <dbReference type="NCBI Taxonomy" id="7868"/>
    <lineage>
        <taxon>Eukaryota</taxon>
        <taxon>Metazoa</taxon>
        <taxon>Chordata</taxon>
        <taxon>Craniata</taxon>
        <taxon>Vertebrata</taxon>
        <taxon>Chondrichthyes</taxon>
        <taxon>Holocephali</taxon>
        <taxon>Chimaeriformes</taxon>
        <taxon>Callorhinchidae</taxon>
        <taxon>Callorhinchus</taxon>
    </lineage>
</organism>
<dbReference type="PROSITE" id="PS50102">
    <property type="entry name" value="RRM"/>
    <property type="match status" value="1"/>
</dbReference>
<dbReference type="FunFam" id="3.30.70.330:FF:000167">
    <property type="entry name" value="protein boule-like isoform X1"/>
    <property type="match status" value="1"/>
</dbReference>
<comment type="function">
    <text evidence="8">Probable RNA-binding protein, which may be required during spermatogenesis. May act by binding to the 3'-UTR of mRNAs and regulating their translation.</text>
</comment>
<evidence type="ECO:0000313" key="15">
    <source>
        <dbReference type="Ensembl" id="ENSCMIP00000046326.1"/>
    </source>
</evidence>
<dbReference type="SMART" id="SM00360">
    <property type="entry name" value="RRM"/>
    <property type="match status" value="1"/>
</dbReference>
<evidence type="ECO:0000256" key="7">
    <source>
        <dbReference type="ARBA" id="ARBA00022884"/>
    </source>
</evidence>
<keyword evidence="6" id="KW-0744">Spermatogenesis</keyword>
<comment type="subcellular location">
    <subcellularLocation>
        <location evidence="1">Cytoplasm</location>
    </subcellularLocation>
</comment>
<name>A0A4W3K3U0_CALMI</name>
<keyword evidence="5" id="KW-0810">Translation regulation</keyword>
<evidence type="ECO:0000256" key="2">
    <source>
        <dbReference type="ARBA" id="ARBA00022473"/>
    </source>
</evidence>
<sequence length="314" mass="35191">MAEMSGRINEAQDGDAGQELENQSSAAPSMNRRYVLPSGRIMPNTIFVGGIDFEMSEDEMRGFFARYGAVKQVKIISDGGGVSRGYGFVSFHNDVDIQKIISESQINFKGKKLKIGPAIRKQQDSYPIQLVQARPAPLIASPTSCMYQNTDACYQSPGFPGSASPYVQTYSYPSPPAAAVPQVQMGYQYPAYAYQVPPQWPPGSQWRWMIPQTTSATYMNFPYPEMINPGPVVVQRECEAQQAPSSALDPVEKSYVDRGVQTQSWMYLPVNRHRTHRRTSADYVKASYIHSEMLTSYIFNLNMESFNFSSDLKM</sequence>
<dbReference type="GO" id="GO:0045948">
    <property type="term" value="P:positive regulation of translational initiation"/>
    <property type="evidence" value="ECO:0007669"/>
    <property type="project" value="TreeGrafter"/>
</dbReference>
<dbReference type="GO" id="GO:0030154">
    <property type="term" value="P:cell differentiation"/>
    <property type="evidence" value="ECO:0007669"/>
    <property type="project" value="UniProtKB-KW"/>
</dbReference>
<dbReference type="GO" id="GO:0007283">
    <property type="term" value="P:spermatogenesis"/>
    <property type="evidence" value="ECO:0007669"/>
    <property type="project" value="UniProtKB-KW"/>
</dbReference>
<evidence type="ECO:0000256" key="4">
    <source>
        <dbReference type="ARBA" id="ARBA00022782"/>
    </source>
</evidence>
<dbReference type="GO" id="GO:0005737">
    <property type="term" value="C:cytoplasm"/>
    <property type="evidence" value="ECO:0007669"/>
    <property type="project" value="UniProtKB-SubCell"/>
</dbReference>
<reference evidence="15" key="5">
    <citation type="submission" date="2025-09" db="UniProtKB">
        <authorList>
            <consortium name="Ensembl"/>
        </authorList>
    </citation>
    <scope>IDENTIFICATION</scope>
</reference>
<dbReference type="GO" id="GO:0070935">
    <property type="term" value="P:3'-UTR-mediated mRNA stabilization"/>
    <property type="evidence" value="ECO:0007669"/>
    <property type="project" value="TreeGrafter"/>
</dbReference>
<protein>
    <recommendedName>
        <fullName evidence="10">Protein boule-like</fullName>
    </recommendedName>
</protein>
<dbReference type="InterPro" id="IPR043628">
    <property type="entry name" value="DAZ_dom"/>
</dbReference>
<evidence type="ECO:0000256" key="8">
    <source>
        <dbReference type="ARBA" id="ARBA00060279"/>
    </source>
</evidence>
<dbReference type="SUPFAM" id="SSF54928">
    <property type="entry name" value="RNA-binding domain, RBD"/>
    <property type="match status" value="1"/>
</dbReference>
<dbReference type="STRING" id="7868.ENSCMIP00000046326"/>
<dbReference type="PANTHER" id="PTHR11176">
    <property type="entry name" value="BOULE-RELATED"/>
    <property type="match status" value="1"/>
</dbReference>
<proteinExistence type="predicted"/>
<dbReference type="GO" id="GO:0051321">
    <property type="term" value="P:meiotic cell cycle"/>
    <property type="evidence" value="ECO:0007669"/>
    <property type="project" value="UniProtKB-ARBA"/>
</dbReference>
<reference evidence="16" key="3">
    <citation type="journal article" date="2014" name="Nature">
        <title>Elephant shark genome provides unique insights into gnathostome evolution.</title>
        <authorList>
            <consortium name="International Elephant Shark Genome Sequencing Consortium"/>
            <person name="Venkatesh B."/>
            <person name="Lee A.P."/>
            <person name="Ravi V."/>
            <person name="Maurya A.K."/>
            <person name="Lian M.M."/>
            <person name="Swann J.B."/>
            <person name="Ohta Y."/>
            <person name="Flajnik M.F."/>
            <person name="Sutoh Y."/>
            <person name="Kasahara M."/>
            <person name="Hoon S."/>
            <person name="Gangu V."/>
            <person name="Roy S.W."/>
            <person name="Irimia M."/>
            <person name="Korzh V."/>
            <person name="Kondrychyn I."/>
            <person name="Lim Z.W."/>
            <person name="Tay B.H."/>
            <person name="Tohari S."/>
            <person name="Kong K.W."/>
            <person name="Ho S."/>
            <person name="Lorente-Galdos B."/>
            <person name="Quilez J."/>
            <person name="Marques-Bonet T."/>
            <person name="Raney B.J."/>
            <person name="Ingham P.W."/>
            <person name="Tay A."/>
            <person name="Hillier L.W."/>
            <person name="Minx P."/>
            <person name="Boehm T."/>
            <person name="Wilson R.K."/>
            <person name="Brenner S."/>
            <person name="Warren W.C."/>
        </authorList>
    </citation>
    <scope>NUCLEOTIDE SEQUENCE [LARGE SCALE GENOMIC DNA]</scope>
</reference>
<keyword evidence="3" id="KW-0963">Cytoplasm</keyword>
<dbReference type="PROSITE" id="PS51890">
    <property type="entry name" value="DAZ"/>
    <property type="match status" value="1"/>
</dbReference>
<evidence type="ECO:0000259" key="13">
    <source>
        <dbReference type="PROSITE" id="PS50102"/>
    </source>
</evidence>
<dbReference type="Gene3D" id="3.30.70.330">
    <property type="match status" value="1"/>
</dbReference>
<dbReference type="Ensembl" id="ENSCMIT00000046986.1">
    <property type="protein sequence ID" value="ENSCMIP00000046326.1"/>
    <property type="gene ID" value="ENSCMIG00000019050.1"/>
</dbReference>
<evidence type="ECO:0000256" key="5">
    <source>
        <dbReference type="ARBA" id="ARBA00022845"/>
    </source>
</evidence>
<evidence type="ECO:0000259" key="14">
    <source>
        <dbReference type="PROSITE" id="PS51890"/>
    </source>
</evidence>
<feature type="domain" description="DAZ" evidence="14">
    <location>
        <begin position="169"/>
        <end position="195"/>
    </location>
</feature>
<comment type="subunit">
    <text evidence="9">Interacts with DAZ1 and DAZL.</text>
</comment>
<reference evidence="15" key="4">
    <citation type="submission" date="2025-08" db="UniProtKB">
        <authorList>
            <consortium name="Ensembl"/>
        </authorList>
    </citation>
    <scope>IDENTIFICATION</scope>
</reference>
<evidence type="ECO:0000256" key="3">
    <source>
        <dbReference type="ARBA" id="ARBA00022490"/>
    </source>
</evidence>
<dbReference type="InterPro" id="IPR035979">
    <property type="entry name" value="RBD_domain_sf"/>
</dbReference>